<dbReference type="Proteomes" id="UP000270299">
    <property type="component" value="Unassembled WGS sequence"/>
</dbReference>
<feature type="domain" description="Activator of Hsp90 ATPase homologue 1/2-like C-terminal" evidence="2">
    <location>
        <begin position="25"/>
        <end position="140"/>
    </location>
</feature>
<evidence type="ECO:0000256" key="1">
    <source>
        <dbReference type="ARBA" id="ARBA00006817"/>
    </source>
</evidence>
<name>A0A3L6ZP51_9MICO</name>
<proteinExistence type="inferred from homology"/>
<keyword evidence="4" id="KW-1185">Reference proteome</keyword>
<evidence type="ECO:0000313" key="4">
    <source>
        <dbReference type="Proteomes" id="UP000270299"/>
    </source>
</evidence>
<dbReference type="RefSeq" id="WP_121673382.1">
    <property type="nucleotide sequence ID" value="NZ_BMXM01000008.1"/>
</dbReference>
<dbReference type="Pfam" id="PF08327">
    <property type="entry name" value="AHSA1"/>
    <property type="match status" value="1"/>
</dbReference>
<organism evidence="3 4">
    <name type="scientific">Mycetocola manganoxydans</name>
    <dbReference type="NCBI Taxonomy" id="699879"/>
    <lineage>
        <taxon>Bacteria</taxon>
        <taxon>Bacillati</taxon>
        <taxon>Actinomycetota</taxon>
        <taxon>Actinomycetes</taxon>
        <taxon>Micrococcales</taxon>
        <taxon>Microbacteriaceae</taxon>
        <taxon>Mycetocola</taxon>
    </lineage>
</organism>
<comment type="caution">
    <text evidence="3">The sequence shown here is derived from an EMBL/GenBank/DDBJ whole genome shotgun (WGS) entry which is preliminary data.</text>
</comment>
<sequence>MPGATGHVVRRTSEVVELALTRTFDATAADVWASLTDPGRTAGWLGPWRGEPGVGRTVELRMSFEEGDAWSTVHIEACEPEKRLRVIVSDDPQEDDWVLEARLEEHAGQTELTFVHALADAAVAESSGPGWEYYLDMLVASRAGVPLPDWDDYYPAQVAHYAAEVARVSKG</sequence>
<comment type="similarity">
    <text evidence="1">Belongs to the AHA1 family.</text>
</comment>
<dbReference type="SUPFAM" id="SSF55961">
    <property type="entry name" value="Bet v1-like"/>
    <property type="match status" value="1"/>
</dbReference>
<accession>A0A3L6ZP51</accession>
<evidence type="ECO:0000313" key="3">
    <source>
        <dbReference type="EMBL" id="RLP69756.1"/>
    </source>
</evidence>
<dbReference type="AlphaFoldDB" id="A0A3L6ZP51"/>
<dbReference type="OrthoDB" id="8117292at2"/>
<dbReference type="EMBL" id="RCUV01000012">
    <property type="protein sequence ID" value="RLP69756.1"/>
    <property type="molecule type" value="Genomic_DNA"/>
</dbReference>
<dbReference type="CDD" id="cd08899">
    <property type="entry name" value="SRPBCC_CalC_Aha1-like_6"/>
    <property type="match status" value="1"/>
</dbReference>
<reference evidence="3 4" key="1">
    <citation type="submission" date="2018-10" db="EMBL/GenBank/DDBJ databases">
        <authorList>
            <person name="Li J."/>
        </authorList>
    </citation>
    <scope>NUCLEOTIDE SEQUENCE [LARGE SCALE GENOMIC DNA]</scope>
    <source>
        <strain evidence="3 4">CCTCC AB209002</strain>
    </source>
</reference>
<dbReference type="InterPro" id="IPR023393">
    <property type="entry name" value="START-like_dom_sf"/>
</dbReference>
<gene>
    <name evidence="3" type="ORF">D9V29_11040</name>
</gene>
<dbReference type="Gene3D" id="3.30.530.20">
    <property type="match status" value="1"/>
</dbReference>
<evidence type="ECO:0000259" key="2">
    <source>
        <dbReference type="Pfam" id="PF08327"/>
    </source>
</evidence>
<dbReference type="InterPro" id="IPR013538">
    <property type="entry name" value="ASHA1/2-like_C"/>
</dbReference>
<protein>
    <submittedName>
        <fullName evidence="3">SRPBCC family protein</fullName>
    </submittedName>
</protein>